<dbReference type="GO" id="GO:0016787">
    <property type="term" value="F:hydrolase activity"/>
    <property type="evidence" value="ECO:0007669"/>
    <property type="project" value="UniProtKB-KW"/>
</dbReference>
<keyword evidence="6" id="KW-0378">Hydrolase</keyword>
<dbReference type="SMART" id="SM00333">
    <property type="entry name" value="TUDOR"/>
    <property type="match status" value="1"/>
</dbReference>
<dbReference type="InterPro" id="IPR038718">
    <property type="entry name" value="SNF2-like_sf"/>
</dbReference>
<evidence type="ECO:0000256" key="3">
    <source>
        <dbReference type="ARBA" id="ARBA00022737"/>
    </source>
</evidence>
<name>A0ABD1ZBJ0_9MARC</name>
<feature type="region of interest" description="Disordered" evidence="11">
    <location>
        <begin position="387"/>
        <end position="412"/>
    </location>
</feature>
<feature type="compositionally biased region" description="Polar residues" evidence="11">
    <location>
        <begin position="2736"/>
        <end position="2752"/>
    </location>
</feature>
<dbReference type="InterPro" id="IPR000953">
    <property type="entry name" value="Chromo/chromo_shadow_dom"/>
</dbReference>
<feature type="region of interest" description="Disordered" evidence="11">
    <location>
        <begin position="1205"/>
        <end position="1238"/>
    </location>
</feature>
<dbReference type="Pfam" id="PF00271">
    <property type="entry name" value="Helicase_C"/>
    <property type="match status" value="1"/>
</dbReference>
<dbReference type="SMART" id="SM00487">
    <property type="entry name" value="DEXDc"/>
    <property type="match status" value="1"/>
</dbReference>
<evidence type="ECO:0000313" key="16">
    <source>
        <dbReference type="EMBL" id="KAL2645131.1"/>
    </source>
</evidence>
<dbReference type="InterPro" id="IPR000330">
    <property type="entry name" value="SNF2_N"/>
</dbReference>
<feature type="region of interest" description="Disordered" evidence="11">
    <location>
        <begin position="2119"/>
        <end position="2142"/>
    </location>
</feature>
<reference evidence="16 17" key="1">
    <citation type="submission" date="2024-09" db="EMBL/GenBank/DDBJ databases">
        <title>Chromosome-scale assembly of Riccia fluitans.</title>
        <authorList>
            <person name="Paukszto L."/>
            <person name="Sawicki J."/>
            <person name="Karawczyk K."/>
            <person name="Piernik-Szablinska J."/>
            <person name="Szczecinska M."/>
            <person name="Mazdziarz M."/>
        </authorList>
    </citation>
    <scope>NUCLEOTIDE SEQUENCE [LARGE SCALE GENOMIC DNA]</scope>
    <source>
        <strain evidence="16">Rf_01</strain>
        <tissue evidence="16">Aerial parts of the thallus</tissue>
    </source>
</reference>
<feature type="compositionally biased region" description="Low complexity" evidence="11">
    <location>
        <begin position="1208"/>
        <end position="1218"/>
    </location>
</feature>
<feature type="compositionally biased region" description="Low complexity" evidence="11">
    <location>
        <begin position="577"/>
        <end position="586"/>
    </location>
</feature>
<dbReference type="InterPro" id="IPR013083">
    <property type="entry name" value="Znf_RING/FYVE/PHD"/>
</dbReference>
<feature type="compositionally biased region" description="Polar residues" evidence="11">
    <location>
        <begin position="2556"/>
        <end position="2566"/>
    </location>
</feature>
<dbReference type="InterPro" id="IPR019787">
    <property type="entry name" value="Znf_PHD-finger"/>
</dbReference>
<evidence type="ECO:0000259" key="15">
    <source>
        <dbReference type="PROSITE" id="PS51194"/>
    </source>
</evidence>
<keyword evidence="4" id="KW-0547">Nucleotide-binding</keyword>
<dbReference type="SMART" id="SM00490">
    <property type="entry name" value="HELICc"/>
    <property type="match status" value="1"/>
</dbReference>
<keyword evidence="5 10" id="KW-0863">Zinc-finger</keyword>
<comment type="caution">
    <text evidence="16">The sequence shown here is derived from an EMBL/GenBank/DDBJ whole genome shotgun (WGS) entry which is preliminary data.</text>
</comment>
<evidence type="ECO:0000259" key="14">
    <source>
        <dbReference type="PROSITE" id="PS51192"/>
    </source>
</evidence>
<dbReference type="Gene3D" id="3.30.40.10">
    <property type="entry name" value="Zinc/RING finger domain, C3HC4 (zinc finger)"/>
    <property type="match status" value="1"/>
</dbReference>
<dbReference type="SMART" id="SM00249">
    <property type="entry name" value="PHD"/>
    <property type="match status" value="1"/>
</dbReference>
<feature type="region of interest" description="Disordered" evidence="11">
    <location>
        <begin position="577"/>
        <end position="635"/>
    </location>
</feature>
<proteinExistence type="predicted"/>
<feature type="compositionally biased region" description="Basic residues" evidence="11">
    <location>
        <begin position="613"/>
        <end position="623"/>
    </location>
</feature>
<dbReference type="SMART" id="SM00298">
    <property type="entry name" value="CHROMO"/>
    <property type="match status" value="2"/>
</dbReference>
<keyword evidence="17" id="KW-1185">Reference proteome</keyword>
<feature type="region of interest" description="Disordered" evidence="11">
    <location>
        <begin position="771"/>
        <end position="825"/>
    </location>
</feature>
<feature type="compositionally biased region" description="Basic and acidic residues" evidence="11">
    <location>
        <begin position="392"/>
        <end position="406"/>
    </location>
</feature>
<evidence type="ECO:0000256" key="6">
    <source>
        <dbReference type="ARBA" id="ARBA00022801"/>
    </source>
</evidence>
<dbReference type="PROSITE" id="PS51192">
    <property type="entry name" value="HELICASE_ATP_BIND_1"/>
    <property type="match status" value="1"/>
</dbReference>
<dbReference type="InterPro" id="IPR016197">
    <property type="entry name" value="Chromo-like_dom_sf"/>
</dbReference>
<feature type="domain" description="Chromo" evidence="12">
    <location>
        <begin position="1565"/>
        <end position="1640"/>
    </location>
</feature>
<feature type="compositionally biased region" description="Basic and acidic residues" evidence="11">
    <location>
        <begin position="2482"/>
        <end position="2494"/>
    </location>
</feature>
<evidence type="ECO:0000256" key="4">
    <source>
        <dbReference type="ARBA" id="ARBA00022741"/>
    </source>
</evidence>
<dbReference type="InterPro" id="IPR049730">
    <property type="entry name" value="SNF2/RAD54-like_C"/>
</dbReference>
<organism evidence="16 17">
    <name type="scientific">Riccia fluitans</name>
    <dbReference type="NCBI Taxonomy" id="41844"/>
    <lineage>
        <taxon>Eukaryota</taxon>
        <taxon>Viridiplantae</taxon>
        <taxon>Streptophyta</taxon>
        <taxon>Embryophyta</taxon>
        <taxon>Marchantiophyta</taxon>
        <taxon>Marchantiopsida</taxon>
        <taxon>Marchantiidae</taxon>
        <taxon>Marchantiales</taxon>
        <taxon>Ricciaceae</taxon>
        <taxon>Riccia</taxon>
    </lineage>
</organism>
<dbReference type="CDD" id="cd18793">
    <property type="entry name" value="SF2_C_SNF"/>
    <property type="match status" value="1"/>
</dbReference>
<dbReference type="InterPro" id="IPR027417">
    <property type="entry name" value="P-loop_NTPase"/>
</dbReference>
<dbReference type="InterPro" id="IPR001650">
    <property type="entry name" value="Helicase_C-like"/>
</dbReference>
<accession>A0ABD1ZBJ0</accession>
<keyword evidence="2" id="KW-0479">Metal-binding</keyword>
<evidence type="ECO:0000256" key="9">
    <source>
        <dbReference type="ARBA" id="ARBA00023242"/>
    </source>
</evidence>
<feature type="compositionally biased region" description="Basic residues" evidence="11">
    <location>
        <begin position="265"/>
        <end position="280"/>
    </location>
</feature>
<dbReference type="InterPro" id="IPR014001">
    <property type="entry name" value="Helicase_ATP-bd"/>
</dbReference>
<dbReference type="Pfam" id="PF00176">
    <property type="entry name" value="SNF2-rel_dom"/>
    <property type="match status" value="1"/>
</dbReference>
<dbReference type="GO" id="GO:0008270">
    <property type="term" value="F:zinc ion binding"/>
    <property type="evidence" value="ECO:0007669"/>
    <property type="project" value="UniProtKB-KW"/>
</dbReference>
<dbReference type="PROSITE" id="PS50013">
    <property type="entry name" value="CHROMO_2"/>
    <property type="match status" value="1"/>
</dbReference>
<evidence type="ECO:0000256" key="11">
    <source>
        <dbReference type="SAM" id="MobiDB-lite"/>
    </source>
</evidence>
<dbReference type="EMBL" id="JBHFFA010000002">
    <property type="protein sequence ID" value="KAL2645131.1"/>
    <property type="molecule type" value="Genomic_DNA"/>
</dbReference>
<dbReference type="SUPFAM" id="SSF54160">
    <property type="entry name" value="Chromo domain-like"/>
    <property type="match status" value="2"/>
</dbReference>
<dbReference type="InterPro" id="IPR047365">
    <property type="entry name" value="Tudor_AtPTM-like"/>
</dbReference>
<comment type="subcellular location">
    <subcellularLocation>
        <location evidence="1">Nucleus</location>
    </subcellularLocation>
</comment>
<dbReference type="PROSITE" id="PS51194">
    <property type="entry name" value="HELICASE_CTER"/>
    <property type="match status" value="1"/>
</dbReference>
<dbReference type="Pfam" id="PF00385">
    <property type="entry name" value="Chromo"/>
    <property type="match status" value="1"/>
</dbReference>
<feature type="region of interest" description="Disordered" evidence="11">
    <location>
        <begin position="662"/>
        <end position="738"/>
    </location>
</feature>
<dbReference type="GO" id="GO:0005524">
    <property type="term" value="F:ATP binding"/>
    <property type="evidence" value="ECO:0007669"/>
    <property type="project" value="UniProtKB-KW"/>
</dbReference>
<feature type="domain" description="Helicase C-terminal" evidence="15">
    <location>
        <begin position="1990"/>
        <end position="2146"/>
    </location>
</feature>
<feature type="domain" description="PHD-type" evidence="13">
    <location>
        <begin position="1410"/>
        <end position="1462"/>
    </location>
</feature>
<evidence type="ECO:0000259" key="13">
    <source>
        <dbReference type="PROSITE" id="PS50016"/>
    </source>
</evidence>
<feature type="region of interest" description="Disordered" evidence="11">
    <location>
        <begin position="263"/>
        <end position="298"/>
    </location>
</feature>
<feature type="region of interest" description="Disordered" evidence="11">
    <location>
        <begin position="2448"/>
        <end position="2500"/>
    </location>
</feature>
<dbReference type="SUPFAM" id="SSF52540">
    <property type="entry name" value="P-loop containing nucleoside triphosphate hydrolases"/>
    <property type="match status" value="2"/>
</dbReference>
<dbReference type="InterPro" id="IPR017956">
    <property type="entry name" value="AT_hook_DNA-bd_motif"/>
</dbReference>
<keyword evidence="3" id="KW-0677">Repeat</keyword>
<dbReference type="Gene3D" id="3.40.50.10810">
    <property type="entry name" value="Tandem AAA-ATPase domain"/>
    <property type="match status" value="1"/>
</dbReference>
<feature type="compositionally biased region" description="Low complexity" evidence="11">
    <location>
        <begin position="2574"/>
        <end position="2589"/>
    </location>
</feature>
<evidence type="ECO:0000313" key="17">
    <source>
        <dbReference type="Proteomes" id="UP001605036"/>
    </source>
</evidence>
<feature type="region of interest" description="Disordered" evidence="11">
    <location>
        <begin position="2556"/>
        <end position="2595"/>
    </location>
</feature>
<keyword evidence="9" id="KW-0539">Nucleus</keyword>
<evidence type="ECO:0000256" key="7">
    <source>
        <dbReference type="ARBA" id="ARBA00022833"/>
    </source>
</evidence>
<dbReference type="InterPro" id="IPR023780">
    <property type="entry name" value="Chromo_domain"/>
</dbReference>
<evidence type="ECO:0000256" key="5">
    <source>
        <dbReference type="ARBA" id="ARBA00022771"/>
    </source>
</evidence>
<evidence type="ECO:0000256" key="10">
    <source>
        <dbReference type="PROSITE-ProRule" id="PRU00146"/>
    </source>
</evidence>
<feature type="compositionally biased region" description="Basic and acidic residues" evidence="11">
    <location>
        <begin position="281"/>
        <end position="290"/>
    </location>
</feature>
<dbReference type="Proteomes" id="UP001605036">
    <property type="component" value="Unassembled WGS sequence"/>
</dbReference>
<feature type="domain" description="Helicase ATP-binding" evidence="14">
    <location>
        <begin position="1676"/>
        <end position="1847"/>
    </location>
</feature>
<dbReference type="InterPro" id="IPR001965">
    <property type="entry name" value="Znf_PHD"/>
</dbReference>
<dbReference type="Pfam" id="PF21743">
    <property type="entry name" value="PTM_DIR17_Tudor"/>
    <property type="match status" value="1"/>
</dbReference>
<dbReference type="PROSITE" id="PS50016">
    <property type="entry name" value="ZF_PHD_2"/>
    <property type="match status" value="1"/>
</dbReference>
<keyword evidence="7" id="KW-0862">Zinc</keyword>
<dbReference type="Gene3D" id="3.40.50.300">
    <property type="entry name" value="P-loop containing nucleotide triphosphate hydrolases"/>
    <property type="match status" value="1"/>
</dbReference>
<feature type="region of interest" description="Disordered" evidence="11">
    <location>
        <begin position="2733"/>
        <end position="2781"/>
    </location>
</feature>
<evidence type="ECO:0000259" key="12">
    <source>
        <dbReference type="PROSITE" id="PS50013"/>
    </source>
</evidence>
<sequence>MAGERSDDQEDHEQVDVGSWIKVYWDGDDKWYSAEVTEFDPVTEWCKVLYEDGEREEFRLSEVKYRNISGDKMKEQEEAEDEGVYSKKSLRYIRLTLVDMADRLPEAAVRKDCRQWWDTWQKNVTSAAYVHNFDGLVQLAGLLGEQINVHGIEGKVNVTTDWWKAESKNWQARLAGSRSYGDLANRVRELLLRAVDWTAARNLFPAADSTTSETSGTETVGHDFVEKKRKRAGLSWRKSSGTSTSSSALALTIVETDVGGDALKRGKRRKVTKKRSMKATHGRESREKEGNCGQSSEEGFNVHHVLGTTKRRKLEDRAGFKPLDFRVGEDSEIIRNRLPPIPVSGARVIPRKTSLENYKVQVPGKEPRISNEDACFSGSMTKTKMLLSKKKKEQDTGERYPQDTGKHRSGNWGKNFFLTEGHLIETKKRGRRKQIPLVVSVSDARLLVDESSVCRAESSSVMKDGSDYVASRSQDGHQLLLNGSPVMKVPAATKDDPKVTVSAFGDTVGGAPPKVSVMKQTEEVQHSNMFLDNPSEVKKKAGRPRKSVLAQGKFGLNVGTPNQAESGAGEILGKAAEAQENQQQEQVSSCVNTRVQPHPQVKEKQTSGSGKTAQRRKPGRPRRVAQTPLIGSELNGSEFEGKRQWRNKMVIVEDVQAVKCRKPDRPRRSLLPIRASRSSRRTGILRSSTKTADTSRISYTIGKVNSPNDVDVHQSDQGACSSTTGQSTPSPKKPGRPRKSATYIALMGRRQAKGATLPSESKSSMIDTLVSYKRRSNGTEEETEDVDENSHIQAGDGLLSSRKVGNASRTRRLSSHLSQEEKESVVGTLPTAANGMATASNPAVSEVMEGKYYRRSFRKSHGRPPKKVVQGECQKSSTCASLSASVAQLQPQGKQVPEISGGSEERLSIQGGQLADKSRVAILVDVNGNRTPQKENISAAVSDPGMPARHGQARPIREHDMGCLVAVSTIGGNLQHDGRPVGSDGGEVTITSERLEAGGPEQIQSNEIEYKQRKIVGNKCTYEMIKDTIERQSLQGCEVVPSPARDNLHRSGCLTVSDEREVLIKSQNQETAETKQKLDNETGCSQGKVVEVKFTDDSGKDMMLQHDGQVAGSKASRVINEKREVGEMEQKADKGAGFGASCIPIPSINKSLLGENMDKSLNKDGHIEADTDPFLPTASVPMHQTQGEVVASEVEEQPLQIRTDGLQDGDASASSSSGRPKCPSAERVSSLPFDGTGQQWKSASTAEEACINFPAEKLENLQSEEMQVECKVSEYKERPASNDVPCNDAEHIVESEYPSWGDKLCSDTEDETGTSPVCEDSINHEDVTVVSFEQETFKPEFSHKLLGTKSVTTNLEGMSEDVSKITVPVGPIRSKTPKGVSECGEGNIGEAVETNTTILSDQNKNGFLSGTVCNICELKGVEDQMLQCKNGSCTCSIHTFCLNPPLQVVPTDAWTCLHCASTTESTIVTTCCPLTFPPKKIQGVIGRRSNLVNDEVKCSGLLRMEYLVKWDNISHWHDTWVDATWFVGEKERHVTLFESRHPELKVDVTKEVDNTMIDERKPKWLLIDRVIKCREHGVGQLHPSELSRTGYKRSGVQFLVKWQGLNYKNATWEETKFSKDMREAIHAFISRHEAAEVDPSHPQPREPVAARITRQPEYIHGGTLYGYQLEGLKWLVRSFEAKRNVVLADERLLGKTVQATAFIACVRHQKLSKRPVLVVAPNGALSEWEKELKFWTPALNTVVYQGEKENRDVIQSCEFYTEKGRPLFEVLLTSHKLAIKDSLSLSKFHWAAIIMDEGVPNKTRNMVSEIGGALKKYQAEFRLLLTCIPVLNSVDQLPSLSHFLDPVELPNSEDATAGNGGALDGVCANSAVSEVRTKQLAKIHDRLKSRILRRVKIEVPRVRIAGKKIVHVPCSFTPFQRKLYTAVLDRNFKLLTQGLSSGVKRSLTAVIAELKMVCNHPFISPENKPQVPESEETPRMMVDVSGKLLFLEKLLPLLKEENHRVLLVAQMTRMMDIIEEFLKFLRLSYIRVDGSTTAAERERAIVDFNRPECTDFIFLISAGAGGLGINLRSADTVIIYDPCFSPFADIQAQLRSLRIGQDQTVLVYRLFTEGSVEEKHVETQRPLENSNSGLKDPSQTKEDSASYSSEVLLHGLDQLLDENHVGAGYTEHTVESLRELLDRSGAESSPVVRVDYEYMRHIEKPVQGYGEKWRKLLARLVVPDESEESVIIGGGEKSCVKYSVEQSATVQVDSDCQVGQKDDDAEVGRDAEGSWSNWKWADCRLDSRQDGDGVNLWKIPRHSGLYGEVAGRYFSSVKCSAGPGQSQATGTVTQNHEVSAAADVGRGGSHCPPEVTPRHLVTGRTATSTGLGYDRVPASEGIGIHLNSLLPTATRNISSQNPVSPMKPDVSNAVFAEPTVFGKPCHLSGPAGPAPALNGNPVISVSSNRTNGAGPEISTSVSTGPGMSRVDKSLEVAGSVSSREENMREPRKYVESSSSRPVQNLILSGSNVVSVPAPLGGPGVTPSRSQPAILCRRRPPVNPIAVTSTLYAHSGQFQGATNNNQGALPGRQNSPSANSATASTGATVTQGRKSDIRNTAPRHQAFTQMMQGQIAACSMAGYNVFGPDSLKKPARNLYKFGTAPAGNHTVAVTNIRNLPNAPAAAPILSAVPVSPPGKSQTSQPYGGTVLANQSTVQLRPSEPVISVRSFPPVSSLQDTIVPLCSSVQRLQDEIPQPSSNPAAGAFSPTNEDTVAPNKGQRKPLWLPKGDADETQLSTPKEIEFELKPLGGRYIQL</sequence>
<dbReference type="Gene3D" id="2.30.30.140">
    <property type="match status" value="1"/>
</dbReference>
<gene>
    <name evidence="16" type="ORF">R1flu_012718</name>
</gene>
<feature type="compositionally biased region" description="Polar residues" evidence="11">
    <location>
        <begin position="685"/>
        <end position="708"/>
    </location>
</feature>
<dbReference type="PANTHER" id="PTHR45623:SF33">
    <property type="entry name" value="OS01G0881000 PROTEIN"/>
    <property type="match status" value="1"/>
</dbReference>
<dbReference type="InterPro" id="IPR002999">
    <property type="entry name" value="Tudor"/>
</dbReference>
<dbReference type="Gene3D" id="2.40.50.40">
    <property type="match status" value="1"/>
</dbReference>
<feature type="compositionally biased region" description="Polar residues" evidence="11">
    <location>
        <begin position="2448"/>
        <end position="2465"/>
    </location>
</feature>
<dbReference type="SMART" id="SM00384">
    <property type="entry name" value="AT_hook"/>
    <property type="match status" value="5"/>
</dbReference>
<keyword evidence="8" id="KW-0067">ATP-binding</keyword>
<protein>
    <submittedName>
        <fullName evidence="16">Uncharacterized protein</fullName>
    </submittedName>
</protein>
<evidence type="ECO:0000256" key="2">
    <source>
        <dbReference type="ARBA" id="ARBA00022723"/>
    </source>
</evidence>
<dbReference type="PANTHER" id="PTHR45623">
    <property type="entry name" value="CHROMODOMAIN-HELICASE-DNA-BINDING PROTEIN 3-RELATED-RELATED"/>
    <property type="match status" value="1"/>
</dbReference>
<dbReference type="CDD" id="cd20404">
    <property type="entry name" value="Tudor_Agenet_AtEML-like"/>
    <property type="match status" value="1"/>
</dbReference>
<feature type="compositionally biased region" description="Polar residues" evidence="11">
    <location>
        <begin position="715"/>
        <end position="728"/>
    </location>
</feature>
<evidence type="ECO:0000256" key="8">
    <source>
        <dbReference type="ARBA" id="ARBA00022840"/>
    </source>
</evidence>
<dbReference type="GO" id="GO:0005634">
    <property type="term" value="C:nucleus"/>
    <property type="evidence" value="ECO:0007669"/>
    <property type="project" value="UniProtKB-SubCell"/>
</dbReference>
<evidence type="ECO:0000256" key="1">
    <source>
        <dbReference type="ARBA" id="ARBA00004123"/>
    </source>
</evidence>